<dbReference type="AlphaFoldDB" id="A0A0U3MQN8"/>
<dbReference type="InterPro" id="IPR044086">
    <property type="entry name" value="LUC3-like"/>
</dbReference>
<dbReference type="Gene3D" id="3.40.605.10">
    <property type="entry name" value="Aldehyde Dehydrogenase, Chain A, domain 1"/>
    <property type="match status" value="1"/>
</dbReference>
<reference evidence="6 7" key="1">
    <citation type="submission" date="2015-10" db="EMBL/GenBank/DDBJ databases">
        <title>The world's first case of liver abscess caused by Pannonibacter phragmitetus.</title>
        <authorList>
            <person name="Ming D."/>
            <person name="Wang M."/>
            <person name="Zhou Y."/>
            <person name="Jiang T."/>
            <person name="Hu S."/>
        </authorList>
    </citation>
    <scope>NUCLEOTIDE SEQUENCE [LARGE SCALE GENOMIC DNA]</scope>
    <source>
        <strain evidence="6 7">31801</strain>
    </source>
</reference>
<dbReference type="InterPro" id="IPR016161">
    <property type="entry name" value="Ald_DH/histidinol_DH"/>
</dbReference>
<organism evidence="6 7">
    <name type="scientific">Pannonibacter phragmitetus</name>
    <dbReference type="NCBI Taxonomy" id="121719"/>
    <lineage>
        <taxon>Bacteria</taxon>
        <taxon>Pseudomonadati</taxon>
        <taxon>Pseudomonadota</taxon>
        <taxon>Alphaproteobacteria</taxon>
        <taxon>Hyphomicrobiales</taxon>
        <taxon>Stappiaceae</taxon>
        <taxon>Pannonibacter</taxon>
    </lineage>
</organism>
<evidence type="ECO:0000256" key="1">
    <source>
        <dbReference type="ARBA" id="ARBA00009986"/>
    </source>
</evidence>
<gene>
    <name evidence="6" type="ORF">APZ00_04915</name>
</gene>
<feature type="domain" description="Aldehyde dehydrogenase" evidence="5">
    <location>
        <begin position="28"/>
        <end position="475"/>
    </location>
</feature>
<dbReference type="SUPFAM" id="SSF53720">
    <property type="entry name" value="ALDH-like"/>
    <property type="match status" value="1"/>
</dbReference>
<comment type="similarity">
    <text evidence="1 4">Belongs to the aldehyde dehydrogenase family.</text>
</comment>
<evidence type="ECO:0000256" key="3">
    <source>
        <dbReference type="PROSITE-ProRule" id="PRU10007"/>
    </source>
</evidence>
<dbReference type="EMBL" id="CP013068">
    <property type="protein sequence ID" value="ALV26503.1"/>
    <property type="molecule type" value="Genomic_DNA"/>
</dbReference>
<dbReference type="InterPro" id="IPR016163">
    <property type="entry name" value="Ald_DH_C"/>
</dbReference>
<dbReference type="RefSeq" id="WP_058898233.1">
    <property type="nucleotide sequence ID" value="NZ_CP013068.1"/>
</dbReference>
<keyword evidence="7" id="KW-1185">Reference proteome</keyword>
<name>A0A0U3MQN8_9HYPH</name>
<dbReference type="InterPro" id="IPR016162">
    <property type="entry name" value="Ald_DH_N"/>
</dbReference>
<evidence type="ECO:0000313" key="6">
    <source>
        <dbReference type="EMBL" id="ALV26503.1"/>
    </source>
</evidence>
<dbReference type="Gene3D" id="3.40.309.10">
    <property type="entry name" value="Aldehyde Dehydrogenase, Chain A, domain 2"/>
    <property type="match status" value="1"/>
</dbReference>
<dbReference type="PROSITE" id="PS00070">
    <property type="entry name" value="ALDEHYDE_DEHYDR_CYS"/>
    <property type="match status" value="1"/>
</dbReference>
<sequence>MTLHASDAAASAPVYPLIINGQKVNLDTVFAVDDPATGAVVGFAPNAGEAELNAAVAAAAAAFPAWSSRPDADRVAACHAIADKLEAHADELSRLITREQGKPLNGVGSRFEVQGAAGWCRYTAGLTLPVEVLQDGEAGRVEMHRKPVGVVGSITPWNWPMIIAVWHILPAIRSGCTVVCKPSPYTPLSTLRMVELMNEVLPAGVVNVVTGDDKGTSLGGLISAHPDIRKVVFTGSTATGQKVMRSAADTMKRLTLELGGNDAGIVLPDADPQAIAEGLFWGAFINMGQTCAALKRLYVHDSIHDAVVEALAAYIRNIPVGNGLEETSVMGPVANKMQFDKVAALVESAKAKGTVVTGGAPGEGLFFPPTVITGLSNGDPLVDQEQFGPALPVIRYTDLEEAIRAANDSPSGLGGSVWSSDPEKARAVASRLECGTVWINKHGMIQPNAPFGGTKMSGLGVEFGQEGLLEYTDIQVMIL</sequence>
<dbReference type="STRING" id="121719.APZ00_04915"/>
<protein>
    <submittedName>
        <fullName evidence="6">Aldehyde dehydrogenase</fullName>
    </submittedName>
</protein>
<evidence type="ECO:0000256" key="4">
    <source>
        <dbReference type="RuleBase" id="RU003345"/>
    </source>
</evidence>
<keyword evidence="2 4" id="KW-0560">Oxidoreductase</keyword>
<dbReference type="GO" id="GO:0016620">
    <property type="term" value="F:oxidoreductase activity, acting on the aldehyde or oxo group of donors, NAD or NADP as acceptor"/>
    <property type="evidence" value="ECO:0007669"/>
    <property type="project" value="InterPro"/>
</dbReference>
<evidence type="ECO:0000313" key="7">
    <source>
        <dbReference type="Proteomes" id="UP000064921"/>
    </source>
</evidence>
<dbReference type="KEGG" id="pphr:APZ00_04915"/>
<accession>A0A0U3MQN8</accession>
<dbReference type="CDD" id="cd07106">
    <property type="entry name" value="ALDH_AldA-AAD23400"/>
    <property type="match status" value="1"/>
</dbReference>
<dbReference type="InterPro" id="IPR016160">
    <property type="entry name" value="Ald_DH_CS_CYS"/>
</dbReference>
<dbReference type="Pfam" id="PF00171">
    <property type="entry name" value="Aldedh"/>
    <property type="match status" value="1"/>
</dbReference>
<evidence type="ECO:0000259" key="5">
    <source>
        <dbReference type="Pfam" id="PF00171"/>
    </source>
</evidence>
<dbReference type="InterPro" id="IPR029510">
    <property type="entry name" value="Ald_DH_CS_GLU"/>
</dbReference>
<dbReference type="FunFam" id="3.40.605.10:FF:000007">
    <property type="entry name" value="NAD/NADP-dependent betaine aldehyde dehydrogenase"/>
    <property type="match status" value="1"/>
</dbReference>
<proteinExistence type="inferred from homology"/>
<dbReference type="eggNOG" id="COG1012">
    <property type="taxonomic scope" value="Bacteria"/>
</dbReference>
<evidence type="ECO:0000256" key="2">
    <source>
        <dbReference type="ARBA" id="ARBA00023002"/>
    </source>
</evidence>
<dbReference type="PANTHER" id="PTHR11699">
    <property type="entry name" value="ALDEHYDE DEHYDROGENASE-RELATED"/>
    <property type="match status" value="1"/>
</dbReference>
<feature type="active site" evidence="3">
    <location>
        <position position="257"/>
    </location>
</feature>
<dbReference type="InterPro" id="IPR015590">
    <property type="entry name" value="Aldehyde_DH_dom"/>
</dbReference>
<dbReference type="Proteomes" id="UP000064921">
    <property type="component" value="Chromosome"/>
</dbReference>
<dbReference type="PROSITE" id="PS00687">
    <property type="entry name" value="ALDEHYDE_DEHYDR_GLU"/>
    <property type="match status" value="1"/>
</dbReference>